<keyword evidence="3" id="KW-1185">Reference proteome</keyword>
<evidence type="ECO:0000259" key="1">
    <source>
        <dbReference type="Pfam" id="PF00144"/>
    </source>
</evidence>
<organism evidence="2 3">
    <name type="scientific">Sulfidibacter corallicola</name>
    <dbReference type="NCBI Taxonomy" id="2818388"/>
    <lineage>
        <taxon>Bacteria</taxon>
        <taxon>Pseudomonadati</taxon>
        <taxon>Acidobacteriota</taxon>
        <taxon>Holophagae</taxon>
        <taxon>Acanthopleuribacterales</taxon>
        <taxon>Acanthopleuribacteraceae</taxon>
        <taxon>Sulfidibacter</taxon>
    </lineage>
</organism>
<dbReference type="RefSeq" id="WP_237378128.1">
    <property type="nucleotide sequence ID" value="NZ_CP071793.1"/>
</dbReference>
<dbReference type="Pfam" id="PF00144">
    <property type="entry name" value="Beta-lactamase"/>
    <property type="match status" value="1"/>
</dbReference>
<dbReference type="KEGG" id="scor:J3U87_23075"/>
<protein>
    <submittedName>
        <fullName evidence="2">Beta-lactamase family protein</fullName>
    </submittedName>
</protein>
<reference evidence="2" key="1">
    <citation type="submission" date="2021-03" db="EMBL/GenBank/DDBJ databases">
        <title>Acanthopleuribacteraceae sp. M133.</title>
        <authorList>
            <person name="Wang G."/>
        </authorList>
    </citation>
    <scope>NUCLEOTIDE SEQUENCE</scope>
    <source>
        <strain evidence="2">M133</strain>
    </source>
</reference>
<dbReference type="SUPFAM" id="SSF56601">
    <property type="entry name" value="beta-lactamase/transpeptidase-like"/>
    <property type="match status" value="1"/>
</dbReference>
<dbReference type="EMBL" id="CP071793">
    <property type="protein sequence ID" value="QTD48472.1"/>
    <property type="molecule type" value="Genomic_DNA"/>
</dbReference>
<accession>A0A8A4TH23</accession>
<gene>
    <name evidence="2" type="ORF">J3U87_23075</name>
</gene>
<sequence length="597" mass="64187">MLFSLVLFGQAPTHAQERRIILPHFTFADGAWETRLSLVNPDPQAATVTIQAYGESGTHLGSTTLSLANLEGSDQAITELFPQAPESKGWLDLTTANENLSGLMRFTHVSGGGTSSLPLMTQTGTDWLLPLLQNDEAQQSGFAVTNTGETTVTLTLTLAAHDKSFRESITRTVPPHGKLVAMAADLFGDNVPEKANLTLNATGDVAAFALTFRNDVSQIVAVPGSRYVPATDEMGDYIRQKMATGNIPGLGAAIVVNGKVAWTGGYGLADVTNDRPVTAETPFLLASISKAITGVIFMKAWENDLIAIEAPINDILPFRVDNPWVAGETILASHLLTHTSGIVDNEDVTEESYTYGADSPIALGTFLAGYLTPGGQWYDEEVNFLEDRPGDASEYSNVGTALVGYLIERVSETPFATYCKDQVFTPLGLDRTGWFLADFNPADVAIPYEVAANGQFQAVGHYGFPDYPNGQCRASAADLARFLAMVMNGGTLDGTRVLRAETIQTMLADRQVPQGQDDEDTVSQGLLWFTTRKFDQNLVGHDGGESGADTFMFFNPDTGIGVITLVNGDGDGLDPDALDDIQERLFSHGATLKRRAR</sequence>
<dbReference type="InterPro" id="IPR050789">
    <property type="entry name" value="Diverse_Enzym_Activities"/>
</dbReference>
<dbReference type="Proteomes" id="UP000663929">
    <property type="component" value="Chromosome"/>
</dbReference>
<evidence type="ECO:0000313" key="3">
    <source>
        <dbReference type="Proteomes" id="UP000663929"/>
    </source>
</evidence>
<feature type="domain" description="Beta-lactamase-related" evidence="1">
    <location>
        <begin position="236"/>
        <end position="576"/>
    </location>
</feature>
<name>A0A8A4TH23_SULCO</name>
<dbReference type="InterPro" id="IPR001466">
    <property type="entry name" value="Beta-lactam-related"/>
</dbReference>
<proteinExistence type="predicted"/>
<evidence type="ECO:0000313" key="2">
    <source>
        <dbReference type="EMBL" id="QTD48472.1"/>
    </source>
</evidence>
<dbReference type="PANTHER" id="PTHR43283">
    <property type="entry name" value="BETA-LACTAMASE-RELATED"/>
    <property type="match status" value="1"/>
</dbReference>
<dbReference type="Gene3D" id="3.40.710.10">
    <property type="entry name" value="DD-peptidase/beta-lactamase superfamily"/>
    <property type="match status" value="1"/>
</dbReference>
<dbReference type="InterPro" id="IPR012338">
    <property type="entry name" value="Beta-lactam/transpept-like"/>
</dbReference>
<dbReference type="AlphaFoldDB" id="A0A8A4TH23"/>